<organism evidence="2">
    <name type="scientific">Rhizophora mucronata</name>
    <name type="common">Asiatic mangrove</name>
    <dbReference type="NCBI Taxonomy" id="61149"/>
    <lineage>
        <taxon>Eukaryota</taxon>
        <taxon>Viridiplantae</taxon>
        <taxon>Streptophyta</taxon>
        <taxon>Embryophyta</taxon>
        <taxon>Tracheophyta</taxon>
        <taxon>Spermatophyta</taxon>
        <taxon>Magnoliopsida</taxon>
        <taxon>eudicotyledons</taxon>
        <taxon>Gunneridae</taxon>
        <taxon>Pentapetalae</taxon>
        <taxon>rosids</taxon>
        <taxon>fabids</taxon>
        <taxon>Malpighiales</taxon>
        <taxon>Rhizophoraceae</taxon>
        <taxon>Rhizophora</taxon>
    </lineage>
</organism>
<accession>A0A2P2NNY0</accession>
<name>A0A2P2NNY0_RHIMU</name>
<keyword evidence="1" id="KW-0812">Transmembrane</keyword>
<sequence length="40" mass="4766">MELVYVRKSCIRGEWVRGAKSLIGSLFIYFSLIRKWIAQF</sequence>
<feature type="transmembrane region" description="Helical" evidence="1">
    <location>
        <begin position="21"/>
        <end position="38"/>
    </location>
</feature>
<dbReference type="AlphaFoldDB" id="A0A2P2NNY0"/>
<evidence type="ECO:0000313" key="2">
    <source>
        <dbReference type="EMBL" id="MBX44193.1"/>
    </source>
</evidence>
<keyword evidence="1" id="KW-1133">Transmembrane helix</keyword>
<protein>
    <submittedName>
        <fullName evidence="2">Uncharacterized protein</fullName>
    </submittedName>
</protein>
<dbReference type="EMBL" id="GGEC01063709">
    <property type="protein sequence ID" value="MBX44193.1"/>
    <property type="molecule type" value="Transcribed_RNA"/>
</dbReference>
<reference evidence="2" key="1">
    <citation type="submission" date="2018-02" db="EMBL/GenBank/DDBJ databases">
        <title>Rhizophora mucronata_Transcriptome.</title>
        <authorList>
            <person name="Meera S.P."/>
            <person name="Sreeshan A."/>
            <person name="Augustine A."/>
        </authorList>
    </citation>
    <scope>NUCLEOTIDE SEQUENCE</scope>
    <source>
        <tissue evidence="2">Leaf</tissue>
    </source>
</reference>
<keyword evidence="1" id="KW-0472">Membrane</keyword>
<evidence type="ECO:0000256" key="1">
    <source>
        <dbReference type="SAM" id="Phobius"/>
    </source>
</evidence>
<proteinExistence type="predicted"/>